<dbReference type="Proteomes" id="UP000452235">
    <property type="component" value="Unassembled WGS sequence"/>
</dbReference>
<dbReference type="EMBL" id="BLJY01000007">
    <property type="protein sequence ID" value="GFF17468.1"/>
    <property type="molecule type" value="Genomic_DNA"/>
</dbReference>
<feature type="compositionally biased region" description="Polar residues" evidence="1">
    <location>
        <begin position="175"/>
        <end position="188"/>
    </location>
</feature>
<accession>A0A5M3Z3R1</accession>
<evidence type="ECO:0000313" key="3">
    <source>
        <dbReference type="Proteomes" id="UP000452235"/>
    </source>
</evidence>
<sequence>MDGYHYKQFRCPEQLAGLLLPYLEAVDENAINDLAERLKCYGISVNALTSSERYAGSILMFTKESSTRECIAPALDAASVDFGVDLEPNPAALAETPGLYEPEMSDLAVLAQGFLDDVRMEDPTYPGWGDTGDDVFVQPGSNQELLERLFLDPSQPTAHLPVQPTRQHPEEHRQITTAGGPTDVQNPLSPGLHVQSFATSLQPVPAAFESQRDGHLEDPPVRSHQSRRRSMRVSKRGTRTGNPANTLIRWASSPTATLLLHDMTPSTLAELRSLYGPGTKYDLSDKTLREAVEISKHFIRPDLICFLEEALPRWKEVGLWVQEQLPEPAAEGPGRLKLIKAYSCICKLEDRMREDQIRNRVAVVMLYIAYEQACREWRHQGSQQCHSQGRGDATRVIDDILAEMHDDWHKIDRKQHLRSRFHDKKRFGKRWMSLIKVLGMSIFIVCSSRVASVVHTTIFKAGMLEALAYSIERTGMKNLQLLRLLDPVASSLLHAGRCEKIDQDQVLKDIRSLYESGAA</sequence>
<comment type="caution">
    <text evidence="2">The sequence shown here is derived from an EMBL/GenBank/DDBJ whole genome shotgun (WGS) entry which is preliminary data.</text>
</comment>
<evidence type="ECO:0000313" key="2">
    <source>
        <dbReference type="EMBL" id="GFF17468.1"/>
    </source>
</evidence>
<feature type="compositionally biased region" description="Basic residues" evidence="1">
    <location>
        <begin position="224"/>
        <end position="238"/>
    </location>
</feature>
<proteinExistence type="predicted"/>
<gene>
    <name evidence="2" type="ORF">ATEIFO6365_0007001700</name>
</gene>
<protein>
    <submittedName>
        <fullName evidence="2">Aurovertin biosynthesis cluster transcription factor aurF</fullName>
    </submittedName>
</protein>
<feature type="compositionally biased region" description="Basic and acidic residues" evidence="1">
    <location>
        <begin position="210"/>
        <end position="221"/>
    </location>
</feature>
<organism evidence="2 3">
    <name type="scientific">Aspergillus terreus</name>
    <dbReference type="NCBI Taxonomy" id="33178"/>
    <lineage>
        <taxon>Eukaryota</taxon>
        <taxon>Fungi</taxon>
        <taxon>Dikarya</taxon>
        <taxon>Ascomycota</taxon>
        <taxon>Pezizomycotina</taxon>
        <taxon>Eurotiomycetes</taxon>
        <taxon>Eurotiomycetidae</taxon>
        <taxon>Eurotiales</taxon>
        <taxon>Aspergillaceae</taxon>
        <taxon>Aspergillus</taxon>
        <taxon>Aspergillus subgen. Circumdati</taxon>
    </lineage>
</organism>
<evidence type="ECO:0000256" key="1">
    <source>
        <dbReference type="SAM" id="MobiDB-lite"/>
    </source>
</evidence>
<dbReference type="OrthoDB" id="4468425at2759"/>
<dbReference type="VEuPathDB" id="FungiDB:ATEG_02790"/>
<feature type="region of interest" description="Disordered" evidence="1">
    <location>
        <begin position="161"/>
        <end position="191"/>
    </location>
</feature>
<name>A0A5M3Z3R1_ASPTE</name>
<reference evidence="2 3" key="1">
    <citation type="submission" date="2020-01" db="EMBL/GenBank/DDBJ databases">
        <title>Aspergillus terreus IFO 6365 whole genome shotgun sequence.</title>
        <authorList>
            <person name="Kanamasa S."/>
            <person name="Takahashi H."/>
        </authorList>
    </citation>
    <scope>NUCLEOTIDE SEQUENCE [LARGE SCALE GENOMIC DNA]</scope>
    <source>
        <strain evidence="2 3">IFO 6365</strain>
    </source>
</reference>
<feature type="region of interest" description="Disordered" evidence="1">
    <location>
        <begin position="209"/>
        <end position="246"/>
    </location>
</feature>
<dbReference type="AlphaFoldDB" id="A0A5M3Z3R1"/>
<keyword evidence="3" id="KW-1185">Reference proteome</keyword>